<dbReference type="Proteomes" id="UP000321947">
    <property type="component" value="Unassembled WGS sequence"/>
</dbReference>
<comment type="caution">
    <text evidence="2">The sequence shown here is derived from an EMBL/GenBank/DDBJ whole genome shotgun (WGS) entry which is preliminary data.</text>
</comment>
<feature type="compositionally biased region" description="Low complexity" evidence="1">
    <location>
        <begin position="50"/>
        <end position="60"/>
    </location>
</feature>
<accession>A0A5D3BVC3</accession>
<sequence>MNTCHMQTTTNYCPKPRIMSSSYPRNNFLKTDAMFLEFGDGLDKIVRWSSSVGDNAGSSSQQSATPTPRRHA</sequence>
<name>A0A5D3BVC3_CUCMM</name>
<proteinExistence type="predicted"/>
<evidence type="ECO:0000313" key="2">
    <source>
        <dbReference type="EMBL" id="TYK03070.1"/>
    </source>
</evidence>
<dbReference type="AlphaFoldDB" id="A0A5D3BVC3"/>
<organism evidence="2 3">
    <name type="scientific">Cucumis melo var. makuwa</name>
    <name type="common">Oriental melon</name>
    <dbReference type="NCBI Taxonomy" id="1194695"/>
    <lineage>
        <taxon>Eukaryota</taxon>
        <taxon>Viridiplantae</taxon>
        <taxon>Streptophyta</taxon>
        <taxon>Embryophyta</taxon>
        <taxon>Tracheophyta</taxon>
        <taxon>Spermatophyta</taxon>
        <taxon>Magnoliopsida</taxon>
        <taxon>eudicotyledons</taxon>
        <taxon>Gunneridae</taxon>
        <taxon>Pentapetalae</taxon>
        <taxon>rosids</taxon>
        <taxon>fabids</taxon>
        <taxon>Cucurbitales</taxon>
        <taxon>Cucurbitaceae</taxon>
        <taxon>Benincaseae</taxon>
        <taxon>Cucumis</taxon>
    </lineage>
</organism>
<evidence type="ECO:0000313" key="3">
    <source>
        <dbReference type="Proteomes" id="UP000321947"/>
    </source>
</evidence>
<feature type="region of interest" description="Disordered" evidence="1">
    <location>
        <begin position="50"/>
        <end position="72"/>
    </location>
</feature>
<dbReference type="EMBL" id="SSTD01015300">
    <property type="protein sequence ID" value="TYK03070.1"/>
    <property type="molecule type" value="Genomic_DNA"/>
</dbReference>
<evidence type="ECO:0000256" key="1">
    <source>
        <dbReference type="SAM" id="MobiDB-lite"/>
    </source>
</evidence>
<protein>
    <submittedName>
        <fullName evidence="2">Gamma-aminobutyrate transaminase POP2</fullName>
    </submittedName>
</protein>
<gene>
    <name evidence="2" type="ORF">E5676_scaffold46G001730</name>
</gene>
<reference evidence="2 3" key="1">
    <citation type="submission" date="2019-08" db="EMBL/GenBank/DDBJ databases">
        <title>Draft genome sequences of two oriental melons (Cucumis melo L. var makuwa).</title>
        <authorList>
            <person name="Kwon S.-Y."/>
        </authorList>
    </citation>
    <scope>NUCLEOTIDE SEQUENCE [LARGE SCALE GENOMIC DNA]</scope>
    <source>
        <strain evidence="3">cv. Chang Bougi</strain>
        <tissue evidence="2">Leaf</tissue>
    </source>
</reference>